<dbReference type="InterPro" id="IPR002048">
    <property type="entry name" value="EF_hand_dom"/>
</dbReference>
<dbReference type="Pfam" id="PF13499">
    <property type="entry name" value="EF-hand_7"/>
    <property type="match status" value="1"/>
</dbReference>
<dbReference type="GO" id="GO:0005509">
    <property type="term" value="F:calcium ion binding"/>
    <property type="evidence" value="ECO:0007669"/>
    <property type="project" value="InterPro"/>
</dbReference>
<evidence type="ECO:0000256" key="1">
    <source>
        <dbReference type="ARBA" id="ARBA00005253"/>
    </source>
</evidence>
<dbReference type="GO" id="GO:0016460">
    <property type="term" value="C:myosin II complex"/>
    <property type="evidence" value="ECO:0007669"/>
    <property type="project" value="TreeGrafter"/>
</dbReference>
<accession>D8LKJ0</accession>
<evidence type="ECO:0000313" key="6">
    <source>
        <dbReference type="EMBL" id="CBN74580.1"/>
    </source>
</evidence>
<dbReference type="PROSITE" id="PS00018">
    <property type="entry name" value="EF_HAND_1"/>
    <property type="match status" value="2"/>
</dbReference>
<feature type="domain" description="EF-hand" evidence="5">
    <location>
        <begin position="49"/>
        <end position="84"/>
    </location>
</feature>
<evidence type="ECO:0000256" key="4">
    <source>
        <dbReference type="ARBA" id="ARBA00022837"/>
    </source>
</evidence>
<dbReference type="STRING" id="2880.D8LKJ0"/>
<dbReference type="EMBL" id="FN649744">
    <property type="protein sequence ID" value="CBN74580.1"/>
    <property type="molecule type" value="Genomic_DNA"/>
</dbReference>
<sequence>MTRQTASEDLSPTELAEFREIFDLVDRDGGGTVTKEELGELMDTLGIEATPEEVDLMIDEIDQDNNGEIDFEEFVAVMSRKVNASYTADQVKSAFKVFEGNSPPGHIKIESVMKALTTYGSEQLTEEQAHDLVSQLEPDHNGVVNYVEYINMMMND</sequence>
<dbReference type="CDD" id="cd00051">
    <property type="entry name" value="EFh"/>
    <property type="match status" value="1"/>
</dbReference>
<evidence type="ECO:0000256" key="3">
    <source>
        <dbReference type="ARBA" id="ARBA00022737"/>
    </source>
</evidence>
<dbReference type="OMA" id="FPQFATM"/>
<protein>
    <recommendedName>
        <fullName evidence="2">Calmodulin</fullName>
    </recommendedName>
</protein>
<feature type="domain" description="EF-hand" evidence="5">
    <location>
        <begin position="13"/>
        <end position="48"/>
    </location>
</feature>
<dbReference type="InterPro" id="IPR018247">
    <property type="entry name" value="EF_Hand_1_Ca_BS"/>
</dbReference>
<dbReference type="SMART" id="SM00054">
    <property type="entry name" value="EFh"/>
    <property type="match status" value="3"/>
</dbReference>
<dbReference type="SUPFAM" id="SSF47473">
    <property type="entry name" value="EF-hand"/>
    <property type="match status" value="1"/>
</dbReference>
<evidence type="ECO:0000313" key="7">
    <source>
        <dbReference type="Proteomes" id="UP000002630"/>
    </source>
</evidence>
<dbReference type="Proteomes" id="UP000002630">
    <property type="component" value="Linkage Group LG19"/>
</dbReference>
<gene>
    <name evidence="6" type="ORF">Esi_0030_0101</name>
</gene>
<evidence type="ECO:0000259" key="5">
    <source>
        <dbReference type="PROSITE" id="PS50222"/>
    </source>
</evidence>
<dbReference type="InterPro" id="IPR011992">
    <property type="entry name" value="EF-hand-dom_pair"/>
</dbReference>
<dbReference type="OrthoDB" id="26525at2759"/>
<dbReference type="FunFam" id="1.10.238.10:FF:000178">
    <property type="entry name" value="Calmodulin-2 A"/>
    <property type="match status" value="1"/>
</dbReference>
<evidence type="ECO:0000256" key="2">
    <source>
        <dbReference type="ARBA" id="ARBA00020786"/>
    </source>
</evidence>
<keyword evidence="7" id="KW-1185">Reference proteome</keyword>
<comment type="similarity">
    <text evidence="1">Belongs to the centrin family.</text>
</comment>
<dbReference type="PANTHER" id="PTHR23048">
    <property type="entry name" value="MYOSIN LIGHT CHAIN 1, 3"/>
    <property type="match status" value="1"/>
</dbReference>
<name>D8LKJ0_ECTSI</name>
<dbReference type="eggNOG" id="KOG0027">
    <property type="taxonomic scope" value="Eukaryota"/>
</dbReference>
<dbReference type="InterPro" id="IPR050230">
    <property type="entry name" value="CALM/Myosin/TropC-like"/>
</dbReference>
<organism evidence="6 7">
    <name type="scientific">Ectocarpus siliculosus</name>
    <name type="common">Brown alga</name>
    <name type="synonym">Conferva siliculosa</name>
    <dbReference type="NCBI Taxonomy" id="2880"/>
    <lineage>
        <taxon>Eukaryota</taxon>
        <taxon>Sar</taxon>
        <taxon>Stramenopiles</taxon>
        <taxon>Ochrophyta</taxon>
        <taxon>PX clade</taxon>
        <taxon>Phaeophyceae</taxon>
        <taxon>Ectocarpales</taxon>
        <taxon>Ectocarpaceae</taxon>
        <taxon>Ectocarpus</taxon>
    </lineage>
</organism>
<dbReference type="EMBL" id="FN648487">
    <property type="protein sequence ID" value="CBN74580.1"/>
    <property type="molecule type" value="Genomic_DNA"/>
</dbReference>
<keyword evidence="4" id="KW-0106">Calcium</keyword>
<reference evidence="6 7" key="1">
    <citation type="journal article" date="2010" name="Nature">
        <title>The Ectocarpus genome and the independent evolution of multicellularity in brown algae.</title>
        <authorList>
            <person name="Cock J.M."/>
            <person name="Sterck L."/>
            <person name="Rouze P."/>
            <person name="Scornet D."/>
            <person name="Allen A.E."/>
            <person name="Amoutzias G."/>
            <person name="Anthouard V."/>
            <person name="Artiguenave F."/>
            <person name="Aury J.M."/>
            <person name="Badger J.H."/>
            <person name="Beszteri B."/>
            <person name="Billiau K."/>
            <person name="Bonnet E."/>
            <person name="Bothwell J.H."/>
            <person name="Bowler C."/>
            <person name="Boyen C."/>
            <person name="Brownlee C."/>
            <person name="Carrano C.J."/>
            <person name="Charrier B."/>
            <person name="Cho G.Y."/>
            <person name="Coelho S.M."/>
            <person name="Collen J."/>
            <person name="Corre E."/>
            <person name="Da Silva C."/>
            <person name="Delage L."/>
            <person name="Delaroque N."/>
            <person name="Dittami S.M."/>
            <person name="Doulbeau S."/>
            <person name="Elias M."/>
            <person name="Farnham G."/>
            <person name="Gachon C.M."/>
            <person name="Gschloessl B."/>
            <person name="Heesch S."/>
            <person name="Jabbari K."/>
            <person name="Jubin C."/>
            <person name="Kawai H."/>
            <person name="Kimura K."/>
            <person name="Kloareg B."/>
            <person name="Kupper F.C."/>
            <person name="Lang D."/>
            <person name="Le Bail A."/>
            <person name="Leblanc C."/>
            <person name="Lerouge P."/>
            <person name="Lohr M."/>
            <person name="Lopez P.J."/>
            <person name="Martens C."/>
            <person name="Maumus F."/>
            <person name="Michel G."/>
            <person name="Miranda-Saavedra D."/>
            <person name="Morales J."/>
            <person name="Moreau H."/>
            <person name="Motomura T."/>
            <person name="Nagasato C."/>
            <person name="Napoli C.A."/>
            <person name="Nelson D.R."/>
            <person name="Nyvall-Collen P."/>
            <person name="Peters A.F."/>
            <person name="Pommier C."/>
            <person name="Potin P."/>
            <person name="Poulain J."/>
            <person name="Quesneville H."/>
            <person name="Read B."/>
            <person name="Rensing S.A."/>
            <person name="Ritter A."/>
            <person name="Rousvoal S."/>
            <person name="Samanta M."/>
            <person name="Samson G."/>
            <person name="Schroeder D.C."/>
            <person name="Segurens B."/>
            <person name="Strittmatter M."/>
            <person name="Tonon T."/>
            <person name="Tregear J.W."/>
            <person name="Valentin K."/>
            <person name="von Dassow P."/>
            <person name="Yamagishi T."/>
            <person name="Van de Peer Y."/>
            <person name="Wincker P."/>
        </authorList>
    </citation>
    <scope>NUCLEOTIDE SEQUENCE [LARGE SCALE GENOMIC DNA]</scope>
    <source>
        <strain evidence="7">Ec32 / CCAP1310/4</strain>
    </source>
</reference>
<dbReference type="InParanoid" id="D8LKJ0"/>
<dbReference type="PANTHER" id="PTHR23048:SF0">
    <property type="entry name" value="CALMODULIN LIKE 3"/>
    <property type="match status" value="1"/>
</dbReference>
<keyword evidence="3" id="KW-0677">Repeat</keyword>
<dbReference type="AlphaFoldDB" id="D8LKJ0"/>
<proteinExistence type="inferred from homology"/>
<dbReference type="PROSITE" id="PS50222">
    <property type="entry name" value="EF_HAND_2"/>
    <property type="match status" value="2"/>
</dbReference>
<dbReference type="Gene3D" id="1.10.238.10">
    <property type="entry name" value="EF-hand"/>
    <property type="match status" value="2"/>
</dbReference>